<name>E4ZTX4_LEPMJ</name>
<dbReference type="EMBL" id="FP929125">
    <property type="protein sequence ID" value="CBX94684.1"/>
    <property type="molecule type" value="Genomic_DNA"/>
</dbReference>
<dbReference type="HOGENOM" id="CLU_2850130_0_0_1"/>
<dbReference type="InParanoid" id="E4ZTX4"/>
<protein>
    <submittedName>
        <fullName evidence="1">Predicted protein</fullName>
    </submittedName>
</protein>
<keyword evidence="2" id="KW-1185">Reference proteome</keyword>
<dbReference type="VEuPathDB" id="FungiDB:LEMA_uP116870.1"/>
<accession>E4ZTX4</accession>
<proteinExistence type="predicted"/>
<reference evidence="2" key="1">
    <citation type="journal article" date="2011" name="Nat. Commun.">
        <title>Effector diversification within compartments of the Leptosphaeria maculans genome affected by Repeat-Induced Point mutations.</title>
        <authorList>
            <person name="Rouxel T."/>
            <person name="Grandaubert J."/>
            <person name="Hane J.K."/>
            <person name="Hoede C."/>
            <person name="van de Wouw A.P."/>
            <person name="Couloux A."/>
            <person name="Dominguez V."/>
            <person name="Anthouard V."/>
            <person name="Bally P."/>
            <person name="Bourras S."/>
            <person name="Cozijnsen A.J."/>
            <person name="Ciuffetti L.M."/>
            <person name="Degrave A."/>
            <person name="Dilmaghani A."/>
            <person name="Duret L."/>
            <person name="Fudal I."/>
            <person name="Goodwin S.B."/>
            <person name="Gout L."/>
            <person name="Glaser N."/>
            <person name="Linglin J."/>
            <person name="Kema G.H.J."/>
            <person name="Lapalu N."/>
            <person name="Lawrence C.B."/>
            <person name="May K."/>
            <person name="Meyer M."/>
            <person name="Ollivier B."/>
            <person name="Poulain J."/>
            <person name="Schoch C.L."/>
            <person name="Simon A."/>
            <person name="Spatafora J.W."/>
            <person name="Stachowiak A."/>
            <person name="Turgeon B.G."/>
            <person name="Tyler B.M."/>
            <person name="Vincent D."/>
            <person name="Weissenbach J."/>
            <person name="Amselem J."/>
            <person name="Quesneville H."/>
            <person name="Oliver R.P."/>
            <person name="Wincker P."/>
            <person name="Balesdent M.-H."/>
            <person name="Howlett B.J."/>
        </authorList>
    </citation>
    <scope>NUCLEOTIDE SEQUENCE [LARGE SCALE GENOMIC DNA]</scope>
    <source>
        <strain evidence="2">JN3 / isolate v23.1.3 / race Av1-4-5-6-7-8</strain>
    </source>
</reference>
<sequence>MHVVNSAFKVQSQLPNMESLASISASHCFNDPYILSPTHISLSLLAPAQEACTRTGTSATVIHQY</sequence>
<evidence type="ECO:0000313" key="2">
    <source>
        <dbReference type="Proteomes" id="UP000002668"/>
    </source>
</evidence>
<evidence type="ECO:0000313" key="1">
    <source>
        <dbReference type="EMBL" id="CBX94684.1"/>
    </source>
</evidence>
<dbReference type="AlphaFoldDB" id="E4ZTX4"/>
<organism evidence="2">
    <name type="scientific">Leptosphaeria maculans (strain JN3 / isolate v23.1.3 / race Av1-4-5-6-7-8)</name>
    <name type="common">Blackleg fungus</name>
    <name type="synonym">Phoma lingam</name>
    <dbReference type="NCBI Taxonomy" id="985895"/>
    <lineage>
        <taxon>Eukaryota</taxon>
        <taxon>Fungi</taxon>
        <taxon>Dikarya</taxon>
        <taxon>Ascomycota</taxon>
        <taxon>Pezizomycotina</taxon>
        <taxon>Dothideomycetes</taxon>
        <taxon>Pleosporomycetidae</taxon>
        <taxon>Pleosporales</taxon>
        <taxon>Pleosporineae</taxon>
        <taxon>Leptosphaeriaceae</taxon>
        <taxon>Plenodomus</taxon>
        <taxon>Plenodomus lingam/Leptosphaeria maculans species complex</taxon>
    </lineage>
</organism>
<gene>
    <name evidence="1" type="ORF">LEMA_uP116870.1</name>
</gene>
<dbReference type="Proteomes" id="UP000002668">
    <property type="component" value="Genome"/>
</dbReference>